<feature type="region of interest" description="Disordered" evidence="1">
    <location>
        <begin position="1"/>
        <end position="41"/>
    </location>
</feature>
<sequence>MSPPSDYPPPPPDPRRPPVPYHAGTSLTIQSHLPPDPLGPGYFTGPPARNRFLGLKFWNDNRWNQTEWCLQEHPLIETPPPSPVKAHTLHILSEVAVKDGRGPQVVRCYLDDCENTTYIAKIFDPLYYKYPGDASWCADHDYSLESSAYEEIKDSGNDGKYTPTYFGSFSFSLPLLDTPQSTGLTCTARMVLIEDIPGVSLQTLIKEYIYCQIPPRLRLDIMAEVIEMECRLYFIGVKQGDLAPRKVMLTMDPSDYTRPPSRIVLLDFAYSSVMTWSHFRVFGPQIPK</sequence>
<protein>
    <recommendedName>
        <fullName evidence="4">Protein kinase domain-containing protein</fullName>
    </recommendedName>
</protein>
<feature type="compositionally biased region" description="Pro residues" evidence="1">
    <location>
        <begin position="1"/>
        <end position="20"/>
    </location>
</feature>
<name>A0ABY6UDB1_BIOOC</name>
<evidence type="ECO:0000313" key="2">
    <source>
        <dbReference type="EMBL" id="VUC28033.1"/>
    </source>
</evidence>
<accession>A0ABY6UDB1</accession>
<gene>
    <name evidence="2" type="ORF">CLO192961_LOCUS224640</name>
</gene>
<dbReference type="Proteomes" id="UP000766486">
    <property type="component" value="Unassembled WGS sequence"/>
</dbReference>
<evidence type="ECO:0000256" key="1">
    <source>
        <dbReference type="SAM" id="MobiDB-lite"/>
    </source>
</evidence>
<keyword evidence="3" id="KW-1185">Reference proteome</keyword>
<comment type="caution">
    <text evidence="2">The sequence shown here is derived from an EMBL/GenBank/DDBJ whole genome shotgun (WGS) entry which is preliminary data.</text>
</comment>
<proteinExistence type="predicted"/>
<reference evidence="2 3" key="1">
    <citation type="submission" date="2019-06" db="EMBL/GenBank/DDBJ databases">
        <authorList>
            <person name="Broberg M."/>
        </authorList>
    </citation>
    <scope>NUCLEOTIDE SEQUENCE [LARGE SCALE GENOMIC DNA]</scope>
</reference>
<evidence type="ECO:0008006" key="4">
    <source>
        <dbReference type="Google" id="ProtNLM"/>
    </source>
</evidence>
<dbReference type="SUPFAM" id="SSF56112">
    <property type="entry name" value="Protein kinase-like (PK-like)"/>
    <property type="match status" value="1"/>
</dbReference>
<dbReference type="InterPro" id="IPR011009">
    <property type="entry name" value="Kinase-like_dom_sf"/>
</dbReference>
<organism evidence="2 3">
    <name type="scientific">Bionectria ochroleuca</name>
    <name type="common">Gliocladium roseum</name>
    <dbReference type="NCBI Taxonomy" id="29856"/>
    <lineage>
        <taxon>Eukaryota</taxon>
        <taxon>Fungi</taxon>
        <taxon>Dikarya</taxon>
        <taxon>Ascomycota</taxon>
        <taxon>Pezizomycotina</taxon>
        <taxon>Sordariomycetes</taxon>
        <taxon>Hypocreomycetidae</taxon>
        <taxon>Hypocreales</taxon>
        <taxon>Bionectriaceae</taxon>
        <taxon>Clonostachys</taxon>
    </lineage>
</organism>
<evidence type="ECO:0000313" key="3">
    <source>
        <dbReference type="Proteomes" id="UP000766486"/>
    </source>
</evidence>
<dbReference type="EMBL" id="CABFNS010000779">
    <property type="protein sequence ID" value="VUC28033.1"/>
    <property type="molecule type" value="Genomic_DNA"/>
</dbReference>